<sequence>MSGNDGRPRIGRPSYDEVEVAERKQRILDAAITLVPQLGSSNVRLKDIAAQAGVSVGTLQHYFASRHELIESAFAVHARRVVDGIEAAIEHTDDPWQQVCALIARFSAVKDVQSRSALWVEFAAESARNAHLRKLMGDTYAEWRAILSGAVINGSRSGVFVFDITAEQAVDGICALLDGYEVANAIGVWRESDGRSDVVLLNLIARILGYSGAE</sequence>
<evidence type="ECO:0000256" key="1">
    <source>
        <dbReference type="ARBA" id="ARBA00022491"/>
    </source>
</evidence>
<dbReference type="SUPFAM" id="SSF46689">
    <property type="entry name" value="Homeodomain-like"/>
    <property type="match status" value="1"/>
</dbReference>
<evidence type="ECO:0000256" key="4">
    <source>
        <dbReference type="ARBA" id="ARBA00023163"/>
    </source>
</evidence>
<organism evidence="7 8">
    <name type="scientific">Mycolicibacterium smegmatis (strain MKD8)</name>
    <name type="common">Mycobacterium smegmatis</name>
    <dbReference type="NCBI Taxonomy" id="1214915"/>
    <lineage>
        <taxon>Bacteria</taxon>
        <taxon>Bacillati</taxon>
        <taxon>Actinomycetota</taxon>
        <taxon>Actinomycetes</taxon>
        <taxon>Mycobacteriales</taxon>
        <taxon>Mycobacteriaceae</taxon>
        <taxon>Mycolicibacterium</taxon>
    </lineage>
</organism>
<dbReference type="InterPro" id="IPR036271">
    <property type="entry name" value="Tet_transcr_reg_TetR-rel_C_sf"/>
</dbReference>
<feature type="domain" description="HTH tetR-type" evidence="6">
    <location>
        <begin position="21"/>
        <end position="81"/>
    </location>
</feature>
<evidence type="ECO:0000313" key="7">
    <source>
        <dbReference type="EMBL" id="AWT51502.1"/>
    </source>
</evidence>
<dbReference type="Pfam" id="PF13977">
    <property type="entry name" value="TetR_C_6"/>
    <property type="match status" value="1"/>
</dbReference>
<dbReference type="RefSeq" id="WP_198670826.1">
    <property type="nucleotide sequence ID" value="NZ_CP027541.1"/>
</dbReference>
<dbReference type="PROSITE" id="PS50977">
    <property type="entry name" value="HTH_TETR_2"/>
    <property type="match status" value="1"/>
</dbReference>
<dbReference type="SUPFAM" id="SSF48498">
    <property type="entry name" value="Tetracyclin repressor-like, C-terminal domain"/>
    <property type="match status" value="1"/>
</dbReference>
<evidence type="ECO:0000259" key="6">
    <source>
        <dbReference type="PROSITE" id="PS50977"/>
    </source>
</evidence>
<evidence type="ECO:0000313" key="8">
    <source>
        <dbReference type="Proteomes" id="UP000011200"/>
    </source>
</evidence>
<feature type="DNA-binding region" description="H-T-H motif" evidence="5">
    <location>
        <begin position="44"/>
        <end position="63"/>
    </location>
</feature>
<dbReference type="PRINTS" id="PR00455">
    <property type="entry name" value="HTHTETR"/>
</dbReference>
<dbReference type="InterPro" id="IPR039538">
    <property type="entry name" value="BetI_C"/>
</dbReference>
<keyword evidence="3 5" id="KW-0238">DNA-binding</keyword>
<dbReference type="GO" id="GO:0003700">
    <property type="term" value="F:DNA-binding transcription factor activity"/>
    <property type="evidence" value="ECO:0007669"/>
    <property type="project" value="TreeGrafter"/>
</dbReference>
<reference evidence="7 8" key="1">
    <citation type="journal article" date="2013" name="Genome Announc.">
        <title>Draft genome sequence of MKD8, a conjugal recipient Mycobacterium smegmatis strain.</title>
        <authorList>
            <person name="Gray T.A."/>
            <person name="Palumbo M.J."/>
            <person name="Derbyshire K.M."/>
        </authorList>
    </citation>
    <scope>NUCLEOTIDE SEQUENCE [LARGE SCALE GENOMIC DNA]</scope>
    <source>
        <strain evidence="7 8">MKD8</strain>
    </source>
</reference>
<accession>A0A2U9PIG0</accession>
<gene>
    <name evidence="7" type="ORF">D806_005090</name>
</gene>
<evidence type="ECO:0000256" key="3">
    <source>
        <dbReference type="ARBA" id="ARBA00023125"/>
    </source>
</evidence>
<dbReference type="InterPro" id="IPR009057">
    <property type="entry name" value="Homeodomain-like_sf"/>
</dbReference>
<protein>
    <submittedName>
        <fullName evidence="7">Transcriptional regulator, TetR family protein</fullName>
    </submittedName>
</protein>
<dbReference type="PANTHER" id="PTHR30055">
    <property type="entry name" value="HTH-TYPE TRANSCRIPTIONAL REGULATOR RUTR"/>
    <property type="match status" value="1"/>
</dbReference>
<keyword evidence="1" id="KW-0678">Repressor</keyword>
<dbReference type="AlphaFoldDB" id="A0A2U9PIG0"/>
<keyword evidence="4" id="KW-0804">Transcription</keyword>
<dbReference type="Gene3D" id="1.10.357.10">
    <property type="entry name" value="Tetracycline Repressor, domain 2"/>
    <property type="match status" value="1"/>
</dbReference>
<dbReference type="InterPro" id="IPR001647">
    <property type="entry name" value="HTH_TetR"/>
</dbReference>
<name>A0A2U9PIG0_MYCSE</name>
<dbReference type="PANTHER" id="PTHR30055:SF234">
    <property type="entry name" value="HTH-TYPE TRANSCRIPTIONAL REGULATOR BETI"/>
    <property type="match status" value="1"/>
</dbReference>
<dbReference type="EMBL" id="CP027541">
    <property type="protein sequence ID" value="AWT51502.1"/>
    <property type="molecule type" value="Genomic_DNA"/>
</dbReference>
<proteinExistence type="predicted"/>
<dbReference type="InterPro" id="IPR050109">
    <property type="entry name" value="HTH-type_TetR-like_transc_reg"/>
</dbReference>
<evidence type="ECO:0000256" key="5">
    <source>
        <dbReference type="PROSITE-ProRule" id="PRU00335"/>
    </source>
</evidence>
<dbReference type="GO" id="GO:0000976">
    <property type="term" value="F:transcription cis-regulatory region binding"/>
    <property type="evidence" value="ECO:0007669"/>
    <property type="project" value="TreeGrafter"/>
</dbReference>
<dbReference type="Pfam" id="PF00440">
    <property type="entry name" value="TetR_N"/>
    <property type="match status" value="1"/>
</dbReference>
<dbReference type="Proteomes" id="UP000011200">
    <property type="component" value="Chromosome"/>
</dbReference>
<keyword evidence="2" id="KW-0805">Transcription regulation</keyword>
<evidence type="ECO:0000256" key="2">
    <source>
        <dbReference type="ARBA" id="ARBA00023015"/>
    </source>
</evidence>
<reference evidence="8" key="2">
    <citation type="submission" date="2018-03" db="EMBL/GenBank/DDBJ databases">
        <authorList>
            <person name="Derbyshire K."/>
            <person name="Gray T.A."/>
            <person name="Champion M."/>
        </authorList>
    </citation>
    <scope>NUCLEOTIDE SEQUENCE [LARGE SCALE GENOMIC DNA]</scope>
    <source>
        <strain evidence="8">MKD8</strain>
    </source>
</reference>